<evidence type="ECO:0000256" key="2">
    <source>
        <dbReference type="ARBA" id="ARBA00022448"/>
    </source>
</evidence>
<evidence type="ECO:0000256" key="1">
    <source>
        <dbReference type="ARBA" id="ARBA00005417"/>
    </source>
</evidence>
<dbReference type="Gene3D" id="3.40.50.300">
    <property type="entry name" value="P-loop containing nucleotide triphosphate hydrolases"/>
    <property type="match status" value="1"/>
</dbReference>
<sequence>MSIIEISELNKSYGPNDVLENIDLRIDKGTIFGILGRNGVGKTTFLECLVGLRKPDSGTIRILDFDVLKNRKQVLEEIGVQPQEASLLNHLTVYEILKLFSSFYRKSNSADQILSQMSLEDIGEKKINTLSVGQKRRLLVGLALIPDPQIVVLDEPTSGVDPQIRVLIWEAIRTLKNNGRTVILSTHFMDEANQLCDTVGILHEKKFIVCGSPEDIINTYSTNEKTLENAFINITGHDLRGGLD</sequence>
<dbReference type="PROSITE" id="PS00211">
    <property type="entry name" value="ABC_TRANSPORTER_1"/>
    <property type="match status" value="1"/>
</dbReference>
<dbReference type="PANTHER" id="PTHR42711">
    <property type="entry name" value="ABC TRANSPORTER ATP-BINDING PROTEIN"/>
    <property type="match status" value="1"/>
</dbReference>
<keyword evidence="2" id="KW-0813">Transport</keyword>
<comment type="similarity">
    <text evidence="1">Belongs to the ABC transporter superfamily.</text>
</comment>
<dbReference type="Pfam" id="PF00005">
    <property type="entry name" value="ABC_tran"/>
    <property type="match status" value="1"/>
</dbReference>
<organism evidence="6 7">
    <name type="scientific">Caldalkalibacillus horti</name>
    <dbReference type="NCBI Taxonomy" id="77523"/>
    <lineage>
        <taxon>Bacteria</taxon>
        <taxon>Bacillati</taxon>
        <taxon>Bacillota</taxon>
        <taxon>Bacilli</taxon>
        <taxon>Bacillales</taxon>
        <taxon>Bacillaceae</taxon>
        <taxon>Caldalkalibacillus</taxon>
    </lineage>
</organism>
<dbReference type="InterPro" id="IPR027417">
    <property type="entry name" value="P-loop_NTPase"/>
</dbReference>
<evidence type="ECO:0000313" key="7">
    <source>
        <dbReference type="Proteomes" id="UP001235840"/>
    </source>
</evidence>
<accession>A0ABT9W3F3</accession>
<dbReference type="InterPro" id="IPR003439">
    <property type="entry name" value="ABC_transporter-like_ATP-bd"/>
</dbReference>
<dbReference type="RefSeq" id="WP_307396980.1">
    <property type="nucleotide sequence ID" value="NZ_BAAADK010000049.1"/>
</dbReference>
<keyword evidence="3" id="KW-0547">Nucleotide-binding</keyword>
<keyword evidence="7" id="KW-1185">Reference proteome</keyword>
<gene>
    <name evidence="6" type="ORF">J2S11_003713</name>
</gene>
<keyword evidence="4 6" id="KW-0067">ATP-binding</keyword>
<dbReference type="SUPFAM" id="SSF52540">
    <property type="entry name" value="P-loop containing nucleoside triphosphate hydrolases"/>
    <property type="match status" value="1"/>
</dbReference>
<reference evidence="6 7" key="1">
    <citation type="submission" date="2023-07" db="EMBL/GenBank/DDBJ databases">
        <title>Genomic Encyclopedia of Type Strains, Phase IV (KMG-IV): sequencing the most valuable type-strain genomes for metagenomic binning, comparative biology and taxonomic classification.</title>
        <authorList>
            <person name="Goeker M."/>
        </authorList>
    </citation>
    <scope>NUCLEOTIDE SEQUENCE [LARGE SCALE GENOMIC DNA]</scope>
    <source>
        <strain evidence="6 7">DSM 12751</strain>
    </source>
</reference>
<dbReference type="EMBL" id="JAUSTY010000020">
    <property type="protein sequence ID" value="MDQ0167784.1"/>
    <property type="molecule type" value="Genomic_DNA"/>
</dbReference>
<dbReference type="InterPro" id="IPR050763">
    <property type="entry name" value="ABC_transporter_ATP-binding"/>
</dbReference>
<dbReference type="InterPro" id="IPR003593">
    <property type="entry name" value="AAA+_ATPase"/>
</dbReference>
<comment type="caution">
    <text evidence="6">The sequence shown here is derived from an EMBL/GenBank/DDBJ whole genome shotgun (WGS) entry which is preliminary data.</text>
</comment>
<protein>
    <submittedName>
        <fullName evidence="6">ABC-2 type transport system ATP-binding protein</fullName>
    </submittedName>
</protein>
<dbReference type="InterPro" id="IPR017871">
    <property type="entry name" value="ABC_transporter-like_CS"/>
</dbReference>
<dbReference type="PANTHER" id="PTHR42711:SF5">
    <property type="entry name" value="ABC TRANSPORTER ATP-BINDING PROTEIN NATA"/>
    <property type="match status" value="1"/>
</dbReference>
<proteinExistence type="inferred from homology"/>
<dbReference type="Proteomes" id="UP001235840">
    <property type="component" value="Unassembled WGS sequence"/>
</dbReference>
<evidence type="ECO:0000259" key="5">
    <source>
        <dbReference type="PROSITE" id="PS50893"/>
    </source>
</evidence>
<dbReference type="SMART" id="SM00382">
    <property type="entry name" value="AAA"/>
    <property type="match status" value="1"/>
</dbReference>
<evidence type="ECO:0000256" key="3">
    <source>
        <dbReference type="ARBA" id="ARBA00022741"/>
    </source>
</evidence>
<evidence type="ECO:0000313" key="6">
    <source>
        <dbReference type="EMBL" id="MDQ0167784.1"/>
    </source>
</evidence>
<feature type="domain" description="ABC transporter" evidence="5">
    <location>
        <begin position="4"/>
        <end position="229"/>
    </location>
</feature>
<dbReference type="GO" id="GO:0005524">
    <property type="term" value="F:ATP binding"/>
    <property type="evidence" value="ECO:0007669"/>
    <property type="project" value="UniProtKB-KW"/>
</dbReference>
<evidence type="ECO:0000256" key="4">
    <source>
        <dbReference type="ARBA" id="ARBA00022840"/>
    </source>
</evidence>
<name>A0ABT9W3F3_9BACI</name>
<dbReference type="PROSITE" id="PS50893">
    <property type="entry name" value="ABC_TRANSPORTER_2"/>
    <property type="match status" value="1"/>
</dbReference>